<dbReference type="InterPro" id="IPR050205">
    <property type="entry name" value="CDPK_Ser/Thr_kinases"/>
</dbReference>
<evidence type="ECO:0000256" key="5">
    <source>
        <dbReference type="ARBA" id="ARBA00022777"/>
    </source>
</evidence>
<dbReference type="PROSITE" id="PS50011">
    <property type="entry name" value="PROTEIN_KINASE_DOM"/>
    <property type="match status" value="1"/>
</dbReference>
<keyword evidence="10" id="KW-1185">Reference proteome</keyword>
<dbReference type="AlphaFoldDB" id="A0A5N6QRJ2"/>
<reference evidence="9 10" key="1">
    <citation type="submission" date="2019-06" db="EMBL/GenBank/DDBJ databases">
        <title>A chromosomal-level reference genome of Carpinus fangiana (Coryloideae, Betulaceae).</title>
        <authorList>
            <person name="Yang X."/>
            <person name="Wang Z."/>
            <person name="Zhang L."/>
            <person name="Hao G."/>
            <person name="Liu J."/>
            <person name="Yang Y."/>
        </authorList>
    </citation>
    <scope>NUCLEOTIDE SEQUENCE [LARGE SCALE GENOMIC DNA]</scope>
    <source>
        <strain evidence="9">Cfa_2016G</strain>
        <tissue evidence="9">Leaf</tissue>
    </source>
</reference>
<evidence type="ECO:0000256" key="6">
    <source>
        <dbReference type="ARBA" id="ARBA00022840"/>
    </source>
</evidence>
<dbReference type="InterPro" id="IPR000719">
    <property type="entry name" value="Prot_kinase_dom"/>
</dbReference>
<accession>A0A5N6QRJ2</accession>
<feature type="domain" description="Protein kinase" evidence="8">
    <location>
        <begin position="81"/>
        <end position="211"/>
    </location>
</feature>
<organism evidence="9 10">
    <name type="scientific">Carpinus fangiana</name>
    <dbReference type="NCBI Taxonomy" id="176857"/>
    <lineage>
        <taxon>Eukaryota</taxon>
        <taxon>Viridiplantae</taxon>
        <taxon>Streptophyta</taxon>
        <taxon>Embryophyta</taxon>
        <taxon>Tracheophyta</taxon>
        <taxon>Spermatophyta</taxon>
        <taxon>Magnoliopsida</taxon>
        <taxon>eudicotyledons</taxon>
        <taxon>Gunneridae</taxon>
        <taxon>Pentapetalae</taxon>
        <taxon>rosids</taxon>
        <taxon>fabids</taxon>
        <taxon>Fagales</taxon>
        <taxon>Betulaceae</taxon>
        <taxon>Carpinus</taxon>
    </lineage>
</organism>
<dbReference type="Gene3D" id="1.10.510.10">
    <property type="entry name" value="Transferase(Phosphotransferase) domain 1"/>
    <property type="match status" value="1"/>
</dbReference>
<dbReference type="PROSITE" id="PS00108">
    <property type="entry name" value="PROTEIN_KINASE_ST"/>
    <property type="match status" value="1"/>
</dbReference>
<dbReference type="InterPro" id="IPR008271">
    <property type="entry name" value="Ser/Thr_kinase_AS"/>
</dbReference>
<evidence type="ECO:0000256" key="3">
    <source>
        <dbReference type="ARBA" id="ARBA00022679"/>
    </source>
</evidence>
<sequence>MGIRESSKGISFRRNHSVSDQSSSSLNSQELIAPEISKENPKDENLPAINPPKKEAIVSRGINNKAYHVLGHKTANFRKLYVLGRELRRELRGSTYLCMEIATEIKYACKFISKKKLNSEEEVDDVRREIQILHHLAGHKNIVTIKAAYEDPSYVYIVMELCEGGVVEDCHLLGVMHRDLKPENFLLLDKDDDFSLKAVDFGLLFSLNQVT</sequence>
<dbReference type="SMART" id="SM00220">
    <property type="entry name" value="S_TKc"/>
    <property type="match status" value="1"/>
</dbReference>
<feature type="region of interest" description="Disordered" evidence="7">
    <location>
        <begin position="1"/>
        <end position="29"/>
    </location>
</feature>
<proteinExistence type="inferred from homology"/>
<evidence type="ECO:0000256" key="7">
    <source>
        <dbReference type="SAM" id="MobiDB-lite"/>
    </source>
</evidence>
<dbReference type="Gene3D" id="3.30.200.20">
    <property type="entry name" value="Phosphorylase Kinase, domain 1"/>
    <property type="match status" value="1"/>
</dbReference>
<evidence type="ECO:0000256" key="1">
    <source>
        <dbReference type="ARBA" id="ARBA00005354"/>
    </source>
</evidence>
<comment type="similarity">
    <text evidence="1">Belongs to the protein kinase superfamily. CAMK Ser/Thr protein kinase family. CaMK subfamily.</text>
</comment>
<dbReference type="Proteomes" id="UP000327013">
    <property type="component" value="Chromosome 2"/>
</dbReference>
<keyword evidence="5" id="KW-0418">Kinase</keyword>
<evidence type="ECO:0000256" key="2">
    <source>
        <dbReference type="ARBA" id="ARBA00022527"/>
    </source>
</evidence>
<evidence type="ECO:0000313" key="9">
    <source>
        <dbReference type="EMBL" id="KAE8008920.1"/>
    </source>
</evidence>
<gene>
    <name evidence="9" type="ORF">FH972_005385</name>
</gene>
<name>A0A5N6QRJ2_9ROSI</name>
<dbReference type="OrthoDB" id="1738954at2759"/>
<keyword evidence="6" id="KW-0067">ATP-binding</keyword>
<evidence type="ECO:0000256" key="4">
    <source>
        <dbReference type="ARBA" id="ARBA00022741"/>
    </source>
</evidence>
<keyword evidence="4" id="KW-0547">Nucleotide-binding</keyword>
<keyword evidence="3" id="KW-0808">Transferase</keyword>
<dbReference type="Pfam" id="PF00069">
    <property type="entry name" value="Pkinase"/>
    <property type="match status" value="1"/>
</dbReference>
<feature type="compositionally biased region" description="Low complexity" evidence="7">
    <location>
        <begin position="18"/>
        <end position="28"/>
    </location>
</feature>
<dbReference type="InterPro" id="IPR011009">
    <property type="entry name" value="Kinase-like_dom_sf"/>
</dbReference>
<dbReference type="PANTHER" id="PTHR24349">
    <property type="entry name" value="SERINE/THREONINE-PROTEIN KINASE"/>
    <property type="match status" value="1"/>
</dbReference>
<dbReference type="SUPFAM" id="SSF56112">
    <property type="entry name" value="Protein kinase-like (PK-like)"/>
    <property type="match status" value="1"/>
</dbReference>
<keyword evidence="2" id="KW-0723">Serine/threonine-protein kinase</keyword>
<protein>
    <recommendedName>
        <fullName evidence="8">Protein kinase domain-containing protein</fullName>
    </recommendedName>
</protein>
<dbReference type="EMBL" id="CM017322">
    <property type="protein sequence ID" value="KAE8008920.1"/>
    <property type="molecule type" value="Genomic_DNA"/>
</dbReference>
<dbReference type="FunFam" id="3.30.200.20:FF:000042">
    <property type="entry name" value="Aurora kinase A"/>
    <property type="match status" value="1"/>
</dbReference>
<evidence type="ECO:0000259" key="8">
    <source>
        <dbReference type="PROSITE" id="PS50011"/>
    </source>
</evidence>
<dbReference type="GO" id="GO:0005524">
    <property type="term" value="F:ATP binding"/>
    <property type="evidence" value="ECO:0007669"/>
    <property type="project" value="UniProtKB-KW"/>
</dbReference>
<evidence type="ECO:0000313" key="10">
    <source>
        <dbReference type="Proteomes" id="UP000327013"/>
    </source>
</evidence>
<dbReference type="GO" id="GO:0004674">
    <property type="term" value="F:protein serine/threonine kinase activity"/>
    <property type="evidence" value="ECO:0007669"/>
    <property type="project" value="UniProtKB-KW"/>
</dbReference>